<sequence>MILFEVCLSLQPGPEAGGGWAPAIFFFPGFVPAFNANCAFHPIETHRYARKKWLGSSDYPLDMCFSFKDFATNLDVAMISMLLSLDDEAIDCVVMDSWLISFELLFFTQWSYDCCLVNQYYGRHDRNLPPTRTNTRELIRE</sequence>
<dbReference type="EMBL" id="CM009293">
    <property type="protein sequence ID" value="KAI9396245.1"/>
    <property type="molecule type" value="Genomic_DNA"/>
</dbReference>
<evidence type="ECO:0000313" key="2">
    <source>
        <dbReference type="Proteomes" id="UP000006729"/>
    </source>
</evidence>
<evidence type="ECO:0000313" key="1">
    <source>
        <dbReference type="EMBL" id="KAI9396245.1"/>
    </source>
</evidence>
<organism evidence="1 2">
    <name type="scientific">Populus trichocarpa</name>
    <name type="common">Western balsam poplar</name>
    <name type="synonym">Populus balsamifera subsp. trichocarpa</name>
    <dbReference type="NCBI Taxonomy" id="3694"/>
    <lineage>
        <taxon>Eukaryota</taxon>
        <taxon>Viridiplantae</taxon>
        <taxon>Streptophyta</taxon>
        <taxon>Embryophyta</taxon>
        <taxon>Tracheophyta</taxon>
        <taxon>Spermatophyta</taxon>
        <taxon>Magnoliopsida</taxon>
        <taxon>eudicotyledons</taxon>
        <taxon>Gunneridae</taxon>
        <taxon>Pentapetalae</taxon>
        <taxon>rosids</taxon>
        <taxon>fabids</taxon>
        <taxon>Malpighiales</taxon>
        <taxon>Salicaceae</taxon>
        <taxon>Saliceae</taxon>
        <taxon>Populus</taxon>
    </lineage>
</organism>
<accession>A0ACC0T430</accession>
<keyword evidence="2" id="KW-1185">Reference proteome</keyword>
<protein>
    <submittedName>
        <fullName evidence="1">Uncharacterized protein</fullName>
    </submittedName>
</protein>
<gene>
    <name evidence="1" type="ORF">POPTR_004G099433v4</name>
</gene>
<dbReference type="Proteomes" id="UP000006729">
    <property type="component" value="Chromosome 4"/>
</dbReference>
<comment type="caution">
    <text evidence="1">The sequence shown here is derived from an EMBL/GenBank/DDBJ whole genome shotgun (WGS) entry which is preliminary data.</text>
</comment>
<reference evidence="1 2" key="1">
    <citation type="journal article" date="2006" name="Science">
        <title>The genome of black cottonwood, Populus trichocarpa (Torr. &amp; Gray).</title>
        <authorList>
            <person name="Tuskan G.A."/>
            <person name="Difazio S."/>
            <person name="Jansson S."/>
            <person name="Bohlmann J."/>
            <person name="Grigoriev I."/>
            <person name="Hellsten U."/>
            <person name="Putnam N."/>
            <person name="Ralph S."/>
            <person name="Rombauts S."/>
            <person name="Salamov A."/>
            <person name="Schein J."/>
            <person name="Sterck L."/>
            <person name="Aerts A."/>
            <person name="Bhalerao R.R."/>
            <person name="Bhalerao R.P."/>
            <person name="Blaudez D."/>
            <person name="Boerjan W."/>
            <person name="Brun A."/>
            <person name="Brunner A."/>
            <person name="Busov V."/>
            <person name="Campbell M."/>
            <person name="Carlson J."/>
            <person name="Chalot M."/>
            <person name="Chapman J."/>
            <person name="Chen G.L."/>
            <person name="Cooper D."/>
            <person name="Coutinho P.M."/>
            <person name="Couturier J."/>
            <person name="Covert S."/>
            <person name="Cronk Q."/>
            <person name="Cunningham R."/>
            <person name="Davis J."/>
            <person name="Degroeve S."/>
            <person name="Dejardin A."/>
            <person name="Depamphilis C."/>
            <person name="Detter J."/>
            <person name="Dirks B."/>
            <person name="Dubchak I."/>
            <person name="Duplessis S."/>
            <person name="Ehlting J."/>
            <person name="Ellis B."/>
            <person name="Gendler K."/>
            <person name="Goodstein D."/>
            <person name="Gribskov M."/>
            <person name="Grimwood J."/>
            <person name="Groover A."/>
            <person name="Gunter L."/>
            <person name="Hamberger B."/>
            <person name="Heinze B."/>
            <person name="Helariutta Y."/>
            <person name="Henrissat B."/>
            <person name="Holligan D."/>
            <person name="Holt R."/>
            <person name="Huang W."/>
            <person name="Islam-Faridi N."/>
            <person name="Jones S."/>
            <person name="Jones-Rhoades M."/>
            <person name="Jorgensen R."/>
            <person name="Joshi C."/>
            <person name="Kangasjarvi J."/>
            <person name="Karlsson J."/>
            <person name="Kelleher C."/>
            <person name="Kirkpatrick R."/>
            <person name="Kirst M."/>
            <person name="Kohler A."/>
            <person name="Kalluri U."/>
            <person name="Larimer F."/>
            <person name="Leebens-Mack J."/>
            <person name="Leple J.C."/>
            <person name="Locascio P."/>
            <person name="Lou Y."/>
            <person name="Lucas S."/>
            <person name="Martin F."/>
            <person name="Montanini B."/>
            <person name="Napoli C."/>
            <person name="Nelson D.R."/>
            <person name="Nelson C."/>
            <person name="Nieminen K."/>
            <person name="Nilsson O."/>
            <person name="Pereda V."/>
            <person name="Peter G."/>
            <person name="Philippe R."/>
            <person name="Pilate G."/>
            <person name="Poliakov A."/>
            <person name="Razumovskaya J."/>
            <person name="Richardson P."/>
            <person name="Rinaldi C."/>
            <person name="Ritland K."/>
            <person name="Rouze P."/>
            <person name="Ryaboy D."/>
            <person name="Schmutz J."/>
            <person name="Schrader J."/>
            <person name="Segerman B."/>
            <person name="Shin H."/>
            <person name="Siddiqui A."/>
            <person name="Sterky F."/>
            <person name="Terry A."/>
            <person name="Tsai C.J."/>
            <person name="Uberbacher E."/>
            <person name="Unneberg P."/>
            <person name="Vahala J."/>
            <person name="Wall K."/>
            <person name="Wessler S."/>
            <person name="Yang G."/>
            <person name="Yin T."/>
            <person name="Douglas C."/>
            <person name="Marra M."/>
            <person name="Sandberg G."/>
            <person name="Van de Peer Y."/>
            <person name="Rokhsar D."/>
        </authorList>
    </citation>
    <scope>NUCLEOTIDE SEQUENCE [LARGE SCALE GENOMIC DNA]</scope>
    <source>
        <strain evidence="2">cv. Nisqually</strain>
    </source>
</reference>
<proteinExistence type="predicted"/>
<name>A0ACC0T430_POPTR</name>